<feature type="compositionally biased region" description="Basic and acidic residues" evidence="9">
    <location>
        <begin position="14"/>
        <end position="25"/>
    </location>
</feature>
<accession>A0A180G863</accession>
<dbReference type="EnsemblFungi" id="PTTG_07038-t43_1">
    <property type="protein sequence ID" value="PTTG_07038-t43_1-p1"/>
    <property type="gene ID" value="PTTG_07038"/>
</dbReference>
<comment type="similarity">
    <text evidence="2">Belongs to the oligopeptide OPT transporter family.</text>
</comment>
<keyword evidence="5" id="KW-0571">Peptide transport</keyword>
<dbReference type="InterPro" id="IPR004648">
    <property type="entry name" value="Oligpept_transpt"/>
</dbReference>
<feature type="transmembrane region" description="Helical" evidence="10">
    <location>
        <begin position="661"/>
        <end position="681"/>
    </location>
</feature>
<name>A0A180G863_PUCT1</name>
<feature type="transmembrane region" description="Helical" evidence="10">
    <location>
        <begin position="550"/>
        <end position="574"/>
    </location>
</feature>
<evidence type="ECO:0000256" key="5">
    <source>
        <dbReference type="ARBA" id="ARBA00022856"/>
    </source>
</evidence>
<feature type="transmembrane region" description="Helical" evidence="10">
    <location>
        <begin position="155"/>
        <end position="176"/>
    </location>
</feature>
<reference evidence="12" key="4">
    <citation type="submission" date="2025-05" db="UniProtKB">
        <authorList>
            <consortium name="EnsemblFungi"/>
        </authorList>
    </citation>
    <scope>IDENTIFICATION</scope>
    <source>
        <strain evidence="12">isolate 1-1 / race 1 (BBBD)</strain>
    </source>
</reference>
<dbReference type="VEuPathDB" id="FungiDB:PTTG_07038"/>
<evidence type="ECO:0000256" key="10">
    <source>
        <dbReference type="SAM" id="Phobius"/>
    </source>
</evidence>
<keyword evidence="13" id="KW-1185">Reference proteome</keyword>
<dbReference type="InterPro" id="IPR004813">
    <property type="entry name" value="OPT"/>
</dbReference>
<evidence type="ECO:0000256" key="7">
    <source>
        <dbReference type="ARBA" id="ARBA00022989"/>
    </source>
</evidence>
<dbReference type="NCBIfam" id="TIGR00728">
    <property type="entry name" value="OPT_sfam"/>
    <property type="match status" value="1"/>
</dbReference>
<dbReference type="PANTHER" id="PTHR22601">
    <property type="entry name" value="ISP4 LIKE PROTEIN"/>
    <property type="match status" value="1"/>
</dbReference>
<reference evidence="12 13" key="3">
    <citation type="journal article" date="2017" name="G3 (Bethesda)">
        <title>Comparative analysis highlights variable genome content of wheat rusts and divergence of the mating loci.</title>
        <authorList>
            <person name="Cuomo C.A."/>
            <person name="Bakkeren G."/>
            <person name="Khalil H.B."/>
            <person name="Panwar V."/>
            <person name="Joly D."/>
            <person name="Linning R."/>
            <person name="Sakthikumar S."/>
            <person name="Song X."/>
            <person name="Adiconis X."/>
            <person name="Fan L."/>
            <person name="Goldberg J.M."/>
            <person name="Levin J.Z."/>
            <person name="Young S."/>
            <person name="Zeng Q."/>
            <person name="Anikster Y."/>
            <person name="Bruce M."/>
            <person name="Wang M."/>
            <person name="Yin C."/>
            <person name="McCallum B."/>
            <person name="Szabo L.J."/>
            <person name="Hulbert S."/>
            <person name="Chen X."/>
            <person name="Fellers J.P."/>
        </authorList>
    </citation>
    <scope>NUCLEOTIDE SEQUENCE</scope>
    <source>
        <strain evidence="12">isolate 1-1 / race 1 (BBBD)</strain>
        <strain evidence="13">Isolate 1-1 / race 1 (BBBD)</strain>
    </source>
</reference>
<reference evidence="11" key="2">
    <citation type="submission" date="2016-05" db="EMBL/GenBank/DDBJ databases">
        <title>Comparative analysis highlights variable genome content of wheat rusts and divergence of the mating loci.</title>
        <authorList>
            <person name="Cuomo C.A."/>
            <person name="Bakkeren G."/>
            <person name="Szabo L."/>
            <person name="Khalil H."/>
            <person name="Joly D."/>
            <person name="Goldberg J."/>
            <person name="Young S."/>
            <person name="Zeng Q."/>
            <person name="Fellers J."/>
        </authorList>
    </citation>
    <scope>NUCLEOTIDE SEQUENCE [LARGE SCALE GENOMIC DNA]</scope>
    <source>
        <strain evidence="11">1-1 BBBD Race 1</strain>
    </source>
</reference>
<dbReference type="Pfam" id="PF03169">
    <property type="entry name" value="OPT"/>
    <property type="match status" value="1"/>
</dbReference>
<evidence type="ECO:0000256" key="1">
    <source>
        <dbReference type="ARBA" id="ARBA00004141"/>
    </source>
</evidence>
<evidence type="ECO:0000256" key="4">
    <source>
        <dbReference type="ARBA" id="ARBA00022692"/>
    </source>
</evidence>
<evidence type="ECO:0000256" key="6">
    <source>
        <dbReference type="ARBA" id="ARBA00022927"/>
    </source>
</evidence>
<keyword evidence="7 10" id="KW-1133">Transmembrane helix</keyword>
<sequence>MAPLINVSRTPHTIVDDPAEKDHSLRSASPPSIIQTPFTMVPSSNILPDCIVNTPADYFEKKASSSLKIETMISSDKGLDVSSDTPVICLGETQKTESSVFEENTEVLPLQDDDPESPIMTVRSVLTGVILAVFGVSVTQLFLFKPVHMQIKLMFLQVASVIIGRGCAMIPGPAWWNPGPYTLKETAFSALMGTTASVATLAAEMIVVYDLYFDQKISLGVAFGILMSSQLLGFAWAGILQPILVYPMRNVFPETLPSVSLLHSLFSVGSESEDQVKFFKKSFLAIGIYEIFPTYITPAFQAINVFCLTLPKNQLITDIFGGARPFQGMGLFSFSADWTMVGGLGPLYMPLTTQFHQLLAWVISTLAFFLVYSTSWFGGGLNQKFPFLSASLFTADGEPYPYRHAVNPDGTANEEFIEKAGIPFYTGTFYLVQVFLSLCLTSAVSHAVFQNYRLICSIFKKSKSSEEIDPNRIACLKYKDFPLWGFAVIAIVAIGLTFGMSALSNSGISVPALIVSLMGSFLLTLGTGFIFAISGFVVRLSTGIQMLGGLLFPGNVFGSMWFTIYGGTSAYQGLNMLKNMKYGQYIHLPPRLVVYSQLIGCTVGSFVTLLVVKAILKNEREVLLSPHGNGVFSGAEIAAFHARAVSWGIFARRMFLSGQKYSAVSWGMLIGFFLPVPFFVGHKFFPRLKFDHVIVPLFFGIIPSLYTMAYAGETMRIVVGLLSQLWARRYRAQWFHKYNYILSAALDGGTELVVFILAMAFQGGGGHPVKFPTYFLNPPMSTPRDYCYVESDAHGSG</sequence>
<comment type="subcellular location">
    <subcellularLocation>
        <location evidence="1">Membrane</location>
        <topology evidence="1">Multi-pass membrane protein</topology>
    </subcellularLocation>
</comment>
<evidence type="ECO:0000313" key="13">
    <source>
        <dbReference type="Proteomes" id="UP000005240"/>
    </source>
</evidence>
<feature type="transmembrane region" description="Helical" evidence="10">
    <location>
        <begin position="219"/>
        <end position="239"/>
    </location>
</feature>
<keyword evidence="3" id="KW-0813">Transport</keyword>
<dbReference type="GO" id="GO:0015031">
    <property type="term" value="P:protein transport"/>
    <property type="evidence" value="ECO:0007669"/>
    <property type="project" value="UniProtKB-KW"/>
</dbReference>
<feature type="transmembrane region" description="Helical" evidence="10">
    <location>
        <begin position="594"/>
        <end position="616"/>
    </location>
</feature>
<feature type="transmembrane region" description="Helical" evidence="10">
    <location>
        <begin position="188"/>
        <end position="212"/>
    </location>
</feature>
<feature type="region of interest" description="Disordered" evidence="9">
    <location>
        <begin position="1"/>
        <end position="31"/>
    </location>
</feature>
<feature type="transmembrane region" description="Helical" evidence="10">
    <location>
        <begin position="512"/>
        <end position="538"/>
    </location>
</feature>
<keyword evidence="4 10" id="KW-0812">Transmembrane</keyword>
<feature type="transmembrane region" description="Helical" evidence="10">
    <location>
        <begin position="125"/>
        <end position="143"/>
    </location>
</feature>
<reference evidence="11" key="1">
    <citation type="submission" date="2009-11" db="EMBL/GenBank/DDBJ databases">
        <authorList>
            <consortium name="The Broad Institute Genome Sequencing Platform"/>
            <person name="Ward D."/>
            <person name="Feldgarden M."/>
            <person name="Earl A."/>
            <person name="Young S.K."/>
            <person name="Zeng Q."/>
            <person name="Koehrsen M."/>
            <person name="Alvarado L."/>
            <person name="Berlin A."/>
            <person name="Bochicchio J."/>
            <person name="Borenstein D."/>
            <person name="Chapman S.B."/>
            <person name="Chen Z."/>
            <person name="Engels R."/>
            <person name="Freedman E."/>
            <person name="Gellesch M."/>
            <person name="Goldberg J."/>
            <person name="Griggs A."/>
            <person name="Gujja S."/>
            <person name="Heilman E."/>
            <person name="Heiman D."/>
            <person name="Hepburn T."/>
            <person name="Howarth C."/>
            <person name="Jen D."/>
            <person name="Larson L."/>
            <person name="Lewis B."/>
            <person name="Mehta T."/>
            <person name="Park D."/>
            <person name="Pearson M."/>
            <person name="Roberts A."/>
            <person name="Saif S."/>
            <person name="Shea T."/>
            <person name="Shenoy N."/>
            <person name="Sisk P."/>
            <person name="Stolte C."/>
            <person name="Sykes S."/>
            <person name="Thomson T."/>
            <person name="Walk T."/>
            <person name="White J."/>
            <person name="Yandava C."/>
            <person name="Izard J."/>
            <person name="Baranova O.V."/>
            <person name="Blanton J.M."/>
            <person name="Tanner A.C."/>
            <person name="Dewhirst F.E."/>
            <person name="Haas B."/>
            <person name="Nusbaum C."/>
            <person name="Birren B."/>
        </authorList>
    </citation>
    <scope>NUCLEOTIDE SEQUENCE [LARGE SCALE GENOMIC DNA]</scope>
    <source>
        <strain evidence="11">1-1 BBBD Race 1</strain>
    </source>
</reference>
<proteinExistence type="inferred from homology"/>
<protein>
    <recommendedName>
        <fullName evidence="14">OPT family small oligopeptide transporter</fullName>
    </recommendedName>
</protein>
<evidence type="ECO:0000313" key="12">
    <source>
        <dbReference type="EnsemblFungi" id="PTTG_07038-t43_1-p1"/>
    </source>
</evidence>
<dbReference type="EMBL" id="ADAS02000172">
    <property type="protein sequence ID" value="OAV88502.1"/>
    <property type="molecule type" value="Genomic_DNA"/>
</dbReference>
<evidence type="ECO:0000256" key="3">
    <source>
        <dbReference type="ARBA" id="ARBA00022448"/>
    </source>
</evidence>
<dbReference type="GO" id="GO:0016020">
    <property type="term" value="C:membrane"/>
    <property type="evidence" value="ECO:0007669"/>
    <property type="project" value="UniProtKB-SubCell"/>
</dbReference>
<evidence type="ECO:0000256" key="9">
    <source>
        <dbReference type="SAM" id="MobiDB-lite"/>
    </source>
</evidence>
<feature type="transmembrane region" description="Helical" evidence="10">
    <location>
        <begin position="693"/>
        <end position="719"/>
    </location>
</feature>
<evidence type="ECO:0008006" key="14">
    <source>
        <dbReference type="Google" id="ProtNLM"/>
    </source>
</evidence>
<feature type="transmembrane region" description="Helical" evidence="10">
    <location>
        <begin position="481"/>
        <end position="500"/>
    </location>
</feature>
<organism evidence="11">
    <name type="scientific">Puccinia triticina (isolate 1-1 / race 1 (BBBD))</name>
    <name type="common">Brown leaf rust fungus</name>
    <dbReference type="NCBI Taxonomy" id="630390"/>
    <lineage>
        <taxon>Eukaryota</taxon>
        <taxon>Fungi</taxon>
        <taxon>Dikarya</taxon>
        <taxon>Basidiomycota</taxon>
        <taxon>Pucciniomycotina</taxon>
        <taxon>Pucciniomycetes</taxon>
        <taxon>Pucciniales</taxon>
        <taxon>Pucciniaceae</taxon>
        <taxon>Puccinia</taxon>
    </lineage>
</organism>
<gene>
    <name evidence="11" type="ORF">PTTG_07038</name>
</gene>
<feature type="transmembrane region" description="Helical" evidence="10">
    <location>
        <begin position="740"/>
        <end position="761"/>
    </location>
</feature>
<dbReference type="Proteomes" id="UP000005240">
    <property type="component" value="Unassembled WGS sequence"/>
</dbReference>
<feature type="transmembrane region" description="Helical" evidence="10">
    <location>
        <begin position="429"/>
        <end position="449"/>
    </location>
</feature>
<keyword evidence="6" id="KW-0653">Protein transport</keyword>
<dbReference type="GO" id="GO:0035673">
    <property type="term" value="F:oligopeptide transmembrane transporter activity"/>
    <property type="evidence" value="ECO:0007669"/>
    <property type="project" value="InterPro"/>
</dbReference>
<evidence type="ECO:0000256" key="8">
    <source>
        <dbReference type="ARBA" id="ARBA00023136"/>
    </source>
</evidence>
<dbReference type="OrthoDB" id="9986677at2759"/>
<dbReference type="AlphaFoldDB" id="A0A180G863"/>
<evidence type="ECO:0000256" key="2">
    <source>
        <dbReference type="ARBA" id="ARBA00008807"/>
    </source>
</evidence>
<feature type="transmembrane region" description="Helical" evidence="10">
    <location>
        <begin position="358"/>
        <end position="378"/>
    </location>
</feature>
<evidence type="ECO:0000313" key="11">
    <source>
        <dbReference type="EMBL" id="OAV88502.1"/>
    </source>
</evidence>
<keyword evidence="8 10" id="KW-0472">Membrane</keyword>